<dbReference type="Proteomes" id="UP000663862">
    <property type="component" value="Unassembled WGS sequence"/>
</dbReference>
<evidence type="ECO:0000313" key="3">
    <source>
        <dbReference type="EMBL" id="CAF4608736.1"/>
    </source>
</evidence>
<protein>
    <recommendedName>
        <fullName evidence="2">HAT C-terminal dimerisation domain-containing protein</fullName>
    </recommendedName>
</protein>
<reference evidence="3" key="1">
    <citation type="submission" date="2021-02" db="EMBL/GenBank/DDBJ databases">
        <authorList>
            <person name="Nowell W R."/>
        </authorList>
    </citation>
    <scope>NUCLEOTIDE SEQUENCE</scope>
</reference>
<dbReference type="EMBL" id="CAJOBS010001352">
    <property type="protein sequence ID" value="CAF4721140.1"/>
    <property type="molecule type" value="Genomic_DNA"/>
</dbReference>
<dbReference type="InterPro" id="IPR008906">
    <property type="entry name" value="HATC_C_dom"/>
</dbReference>
<comment type="caution">
    <text evidence="3">The sequence shown here is derived from an EMBL/GenBank/DDBJ whole genome shotgun (WGS) entry which is preliminary data.</text>
</comment>
<feature type="compositionally biased region" description="Low complexity" evidence="1">
    <location>
        <begin position="45"/>
        <end position="60"/>
    </location>
</feature>
<evidence type="ECO:0000259" key="2">
    <source>
        <dbReference type="Pfam" id="PF05699"/>
    </source>
</evidence>
<evidence type="ECO:0000313" key="5">
    <source>
        <dbReference type="Proteomes" id="UP000663862"/>
    </source>
</evidence>
<feature type="region of interest" description="Disordered" evidence="1">
    <location>
        <begin position="39"/>
        <end position="60"/>
    </location>
</feature>
<organism evidence="3 5">
    <name type="scientific">Rotaria socialis</name>
    <dbReference type="NCBI Taxonomy" id="392032"/>
    <lineage>
        <taxon>Eukaryota</taxon>
        <taxon>Metazoa</taxon>
        <taxon>Spiralia</taxon>
        <taxon>Gnathifera</taxon>
        <taxon>Rotifera</taxon>
        <taxon>Eurotatoria</taxon>
        <taxon>Bdelloidea</taxon>
        <taxon>Philodinida</taxon>
        <taxon>Philodinidae</taxon>
        <taxon>Rotaria</taxon>
    </lineage>
</organism>
<accession>A0A821CLX6</accession>
<name>A0A821CLX6_9BILA</name>
<proteinExistence type="predicted"/>
<dbReference type="Proteomes" id="UP000663838">
    <property type="component" value="Unassembled WGS sequence"/>
</dbReference>
<dbReference type="SUPFAM" id="SSF53098">
    <property type="entry name" value="Ribonuclease H-like"/>
    <property type="match status" value="1"/>
</dbReference>
<gene>
    <name evidence="4" type="ORF">TOA249_LOCUS18281</name>
    <name evidence="3" type="ORF">TSG867_LOCUS28297</name>
</gene>
<dbReference type="Pfam" id="PF05699">
    <property type="entry name" value="Dimer_Tnp_hAT"/>
    <property type="match status" value="1"/>
</dbReference>
<dbReference type="EMBL" id="CAJOBQ010003509">
    <property type="protein sequence ID" value="CAF4608736.1"/>
    <property type="molecule type" value="Genomic_DNA"/>
</dbReference>
<dbReference type="InterPro" id="IPR012337">
    <property type="entry name" value="RNaseH-like_sf"/>
</dbReference>
<dbReference type="GO" id="GO:0046983">
    <property type="term" value="F:protein dimerization activity"/>
    <property type="evidence" value="ECO:0007669"/>
    <property type="project" value="InterPro"/>
</dbReference>
<dbReference type="AlphaFoldDB" id="A0A821CLX6"/>
<feature type="domain" description="HAT C-terminal dimerisation" evidence="2">
    <location>
        <begin position="110"/>
        <end position="152"/>
    </location>
</feature>
<evidence type="ECO:0000313" key="4">
    <source>
        <dbReference type="EMBL" id="CAF4721140.1"/>
    </source>
</evidence>
<evidence type="ECO:0000256" key="1">
    <source>
        <dbReference type="SAM" id="MobiDB-lite"/>
    </source>
</evidence>
<sequence>MYIAAYLDPFTLSDLSFDEISQAEALIMIEARAYQGIQNQPTTRSTTSHQTLKSSSSSSISITRHSSLSNIEKFKNLCRRTSTTTATTSPPIQKPNTLSIKEEFSLYMSSYKESIDFETFWNERQKLLPILSSLVRRYSIIPATSVASESVFFCSWIYPA</sequence>